<evidence type="ECO:0000256" key="7">
    <source>
        <dbReference type="ARBA" id="ARBA00023065"/>
    </source>
</evidence>
<dbReference type="GO" id="GO:0015386">
    <property type="term" value="F:potassium:proton antiporter activity"/>
    <property type="evidence" value="ECO:0007669"/>
    <property type="project" value="TreeGrafter"/>
</dbReference>
<dbReference type="RefSeq" id="WP_024464009.1">
    <property type="nucleotide sequence ID" value="NZ_CP062939.1"/>
</dbReference>
<feature type="transmembrane region" description="Helical" evidence="11">
    <location>
        <begin position="221"/>
        <end position="246"/>
    </location>
</feature>
<comment type="subcellular location">
    <subcellularLocation>
        <location evidence="1">Cell membrane</location>
        <topology evidence="1">Multi-pass membrane protein</topology>
    </subcellularLocation>
</comment>
<reference evidence="13 14" key="1">
    <citation type="submission" date="2014-03" db="EMBL/GenBank/DDBJ databases">
        <title>Genomics of Bifidobacteria.</title>
        <authorList>
            <person name="Ventura M."/>
            <person name="Milani C."/>
            <person name="Lugli G.A."/>
        </authorList>
    </citation>
    <scope>NUCLEOTIDE SEQUENCE [LARGE SCALE GENOMIC DNA]</scope>
    <source>
        <strain evidence="13 14">LMG 11597</strain>
    </source>
</reference>
<dbReference type="AlphaFoldDB" id="A0A087E5M1"/>
<proteinExistence type="predicted"/>
<dbReference type="PANTHER" id="PTHR10110">
    <property type="entry name" value="SODIUM/HYDROGEN EXCHANGER"/>
    <property type="match status" value="1"/>
</dbReference>
<evidence type="ECO:0000256" key="4">
    <source>
        <dbReference type="ARBA" id="ARBA00022692"/>
    </source>
</evidence>
<keyword evidence="9" id="KW-0739">Sodium transport</keyword>
<feature type="transmembrane region" description="Helical" evidence="11">
    <location>
        <begin position="110"/>
        <end position="132"/>
    </location>
</feature>
<dbReference type="Pfam" id="PF00999">
    <property type="entry name" value="Na_H_Exchanger"/>
    <property type="match status" value="1"/>
</dbReference>
<dbReference type="eggNOG" id="COG0025">
    <property type="taxonomic scope" value="Bacteria"/>
</dbReference>
<evidence type="ECO:0000256" key="8">
    <source>
        <dbReference type="ARBA" id="ARBA00023136"/>
    </source>
</evidence>
<evidence type="ECO:0000256" key="10">
    <source>
        <dbReference type="SAM" id="MobiDB-lite"/>
    </source>
</evidence>
<protein>
    <submittedName>
        <fullName evidence="13">Putative monovalent cation/proton antiporter</fullName>
    </submittedName>
</protein>
<keyword evidence="14" id="KW-1185">Reference proteome</keyword>
<dbReference type="GO" id="GO:0005886">
    <property type="term" value="C:plasma membrane"/>
    <property type="evidence" value="ECO:0007669"/>
    <property type="project" value="UniProtKB-SubCell"/>
</dbReference>
<evidence type="ECO:0000256" key="1">
    <source>
        <dbReference type="ARBA" id="ARBA00004651"/>
    </source>
</evidence>
<evidence type="ECO:0000256" key="11">
    <source>
        <dbReference type="SAM" id="Phobius"/>
    </source>
</evidence>
<dbReference type="PANTHER" id="PTHR10110:SF86">
    <property type="entry name" value="SODIUM_HYDROGEN EXCHANGER 7"/>
    <property type="match status" value="1"/>
</dbReference>
<feature type="transmembrane region" description="Helical" evidence="11">
    <location>
        <begin position="177"/>
        <end position="201"/>
    </location>
</feature>
<evidence type="ECO:0000313" key="14">
    <source>
        <dbReference type="Proteomes" id="UP000029055"/>
    </source>
</evidence>
<dbReference type="GO" id="GO:0015385">
    <property type="term" value="F:sodium:proton antiporter activity"/>
    <property type="evidence" value="ECO:0007669"/>
    <property type="project" value="InterPro"/>
</dbReference>
<dbReference type="InterPro" id="IPR006153">
    <property type="entry name" value="Cation/H_exchanger_TM"/>
</dbReference>
<keyword evidence="7" id="KW-0406">Ion transport</keyword>
<dbReference type="GO" id="GO:0051453">
    <property type="term" value="P:regulation of intracellular pH"/>
    <property type="evidence" value="ECO:0007669"/>
    <property type="project" value="TreeGrafter"/>
</dbReference>
<evidence type="ECO:0000256" key="6">
    <source>
        <dbReference type="ARBA" id="ARBA00023053"/>
    </source>
</evidence>
<feature type="transmembrane region" description="Helical" evidence="11">
    <location>
        <begin position="430"/>
        <end position="450"/>
    </location>
</feature>
<feature type="transmembrane region" description="Helical" evidence="11">
    <location>
        <begin position="81"/>
        <end position="103"/>
    </location>
</feature>
<dbReference type="GO" id="GO:0098719">
    <property type="term" value="P:sodium ion import across plasma membrane"/>
    <property type="evidence" value="ECO:0007669"/>
    <property type="project" value="TreeGrafter"/>
</dbReference>
<keyword evidence="2" id="KW-0813">Transport</keyword>
<feature type="transmembrane region" description="Helical" evidence="11">
    <location>
        <begin position="27"/>
        <end position="43"/>
    </location>
</feature>
<evidence type="ECO:0000313" key="13">
    <source>
        <dbReference type="EMBL" id="KFJ03072.1"/>
    </source>
</evidence>
<keyword evidence="6" id="KW-0915">Sodium</keyword>
<feature type="region of interest" description="Disordered" evidence="10">
    <location>
        <begin position="528"/>
        <end position="549"/>
    </location>
</feature>
<dbReference type="InterPro" id="IPR018422">
    <property type="entry name" value="Cation/H_exchanger_CPA1"/>
</dbReference>
<keyword evidence="8 11" id="KW-0472">Membrane</keyword>
<evidence type="ECO:0000256" key="9">
    <source>
        <dbReference type="ARBA" id="ARBA00023201"/>
    </source>
</evidence>
<evidence type="ECO:0000256" key="3">
    <source>
        <dbReference type="ARBA" id="ARBA00022475"/>
    </source>
</evidence>
<evidence type="ECO:0000256" key="2">
    <source>
        <dbReference type="ARBA" id="ARBA00022448"/>
    </source>
</evidence>
<dbReference type="Gene3D" id="6.10.140.1330">
    <property type="match status" value="1"/>
</dbReference>
<feature type="transmembrane region" description="Helical" evidence="11">
    <location>
        <begin position="152"/>
        <end position="170"/>
    </location>
</feature>
<evidence type="ECO:0000259" key="12">
    <source>
        <dbReference type="Pfam" id="PF00999"/>
    </source>
</evidence>
<feature type="transmembrane region" description="Helical" evidence="11">
    <location>
        <begin position="300"/>
        <end position="328"/>
    </location>
</feature>
<name>A0A087E5M1_9BIFI</name>
<evidence type="ECO:0000256" key="5">
    <source>
        <dbReference type="ARBA" id="ARBA00022989"/>
    </source>
</evidence>
<dbReference type="STRING" id="77635.BISU_1001"/>
<organism evidence="13 14">
    <name type="scientific">Bifidobacterium subtile</name>
    <dbReference type="NCBI Taxonomy" id="77635"/>
    <lineage>
        <taxon>Bacteria</taxon>
        <taxon>Bacillati</taxon>
        <taxon>Actinomycetota</taxon>
        <taxon>Actinomycetes</taxon>
        <taxon>Bifidobacteriales</taxon>
        <taxon>Bifidobacteriaceae</taxon>
        <taxon>Bifidobacterium</taxon>
    </lineage>
</organism>
<dbReference type="OrthoDB" id="57886at2"/>
<keyword evidence="5 11" id="KW-1133">Transmembrane helix</keyword>
<feature type="transmembrane region" description="Helical" evidence="11">
    <location>
        <begin position="267"/>
        <end position="288"/>
    </location>
</feature>
<gene>
    <name evidence="13" type="ORF">BISU_1001</name>
</gene>
<comment type="caution">
    <text evidence="13">The sequence shown here is derived from an EMBL/GenBank/DDBJ whole genome shotgun (WGS) entry which is preliminary data.</text>
</comment>
<accession>A0A087E5M1</accession>
<keyword evidence="4 11" id="KW-0812">Transmembrane</keyword>
<sequence length="610" mass="64810">MTTLLLAIIAVLAVTAAADLLSDKIRIAAPILLLVLGAGVALIPNMPAIEAMPEFVLTVILPPLLYSSAVNMSVSEFRRNLLPIGVLAVVLVALSSAVIGFAVNLMAPGVGIAACIALGAIVSPTDAVATAIVKKAGVSQRVVTILEGEGLVNDATALVILSSAVGAMTSRISAGQVVLDFVIAVVGAVVIGWLVGHVMIWLRSKINSATPDTVLSLATPFVAFLPAEFLHSSGLVAAVVAGLVVSHRGPRSLTPTQRMSSKTTWNSLMMILESSVFLLMGLELTSVVSDLEGDSFSWRLALGVAAVTLALTLILRTAVTMPLLSVLARWSGRRARFKSRLQHASEKVGAALDLESALAQQEPQQANATHQGRRNWLQRRLTRLVSDLDYHTDHPLGPREGSVMVWAGMRGSITLAAAQTLPLGTAHRSFLIFVAFLVAAASLLIQGTTLNQVVRLAKPARTVGVSRDEHDAIRQLIRHAARTVRPPGAICNLLVKFNIDVTSKDANRDQIRRAAMALARQQFEAMRNYSGDDDNDADSGPGQLPLGPMQDRRRLAEISYDYALDIIVAQRTALLDANDAGLFSPEGIGEALDILDADQLSLETRAISLN</sequence>
<keyword evidence="3" id="KW-1003">Cell membrane</keyword>
<dbReference type="EMBL" id="JGZR01000007">
    <property type="protein sequence ID" value="KFJ03072.1"/>
    <property type="molecule type" value="Genomic_DNA"/>
</dbReference>
<feature type="domain" description="Cation/H+ exchanger transmembrane" evidence="12">
    <location>
        <begin position="12"/>
        <end position="333"/>
    </location>
</feature>
<dbReference type="Proteomes" id="UP000029055">
    <property type="component" value="Unassembled WGS sequence"/>
</dbReference>